<dbReference type="AlphaFoldDB" id="A0AAV8XLX3"/>
<gene>
    <name evidence="7" type="ORF">NQ318_023073</name>
</gene>
<organism evidence="7 8">
    <name type="scientific">Aromia moschata</name>
    <dbReference type="NCBI Taxonomy" id="1265417"/>
    <lineage>
        <taxon>Eukaryota</taxon>
        <taxon>Metazoa</taxon>
        <taxon>Ecdysozoa</taxon>
        <taxon>Arthropoda</taxon>
        <taxon>Hexapoda</taxon>
        <taxon>Insecta</taxon>
        <taxon>Pterygota</taxon>
        <taxon>Neoptera</taxon>
        <taxon>Endopterygota</taxon>
        <taxon>Coleoptera</taxon>
        <taxon>Polyphaga</taxon>
        <taxon>Cucujiformia</taxon>
        <taxon>Chrysomeloidea</taxon>
        <taxon>Cerambycidae</taxon>
        <taxon>Cerambycinae</taxon>
        <taxon>Callichromatini</taxon>
        <taxon>Aromia</taxon>
    </lineage>
</organism>
<keyword evidence="8" id="KW-1185">Reference proteome</keyword>
<comment type="subcellular location">
    <subcellularLocation>
        <location evidence="1">Cytoplasm</location>
    </subcellularLocation>
</comment>
<feature type="domain" description="CCZ1/INTU/HSP4 first Longin" evidence="5">
    <location>
        <begin position="266"/>
        <end position="374"/>
    </location>
</feature>
<name>A0AAV8XLX3_9CUCU</name>
<dbReference type="Proteomes" id="UP001162162">
    <property type="component" value="Unassembled WGS sequence"/>
</dbReference>
<feature type="region of interest" description="Disordered" evidence="4">
    <location>
        <begin position="1"/>
        <end position="43"/>
    </location>
</feature>
<keyword evidence="2" id="KW-0217">Developmental protein</keyword>
<dbReference type="GO" id="GO:0001736">
    <property type="term" value="P:establishment of planar polarity"/>
    <property type="evidence" value="ECO:0007669"/>
    <property type="project" value="InterPro"/>
</dbReference>
<dbReference type="InterPro" id="IPR043987">
    <property type="entry name" value="CCZ1/INTU/HSP4_longin_1"/>
</dbReference>
<dbReference type="InterPro" id="IPR043988">
    <property type="entry name" value="CCZ1/INTU_longin_2"/>
</dbReference>
<sequence>MECQRLLAPKTINNSDNESSEEDDWSDDGSSYSSYYSDSDSTIPDWEPYVDDFTGELLYIECHPFVKQNKESKLKKHIEPFSKNQMRRSTRDEEKVNEEVKKGQKPTVVNDTNTSKVKFQDFQEGEEKEVMLDIDAENRHNLSSDKSLAESLLGLVVSTLSDGNRVMIAGFSFDSKAKNERNIKIGDWLKSINNIEVNVHNLDDILQKFINRDDVLLKLQRVAGVEVTKNPPINELNNESNFVRELLNSKSDDEQLLLQSLSKHPVGIVYINTEKLSESNQENEDVTYCFPRPLEKNILCISRGIYVTLNHLLNEVTTTKPNITTIKFKDRLAYIVYTSFDENLLLFLLPDNRASVQEIVLINNEIIRLLQFCYETVDNCFTNEQFLVQVDHFFSRFFARVLSSGLWATAQQFVELQNLDAKSLQISPCQFEELLLVAPTLSLPDEAQMQIDDALTELEASDYREWNEEPLDCQRLFTVLGSALYHAGYLLATHLIHEDLMDVHCFCKQQGLFHLSRTEPVKSLVLWKEIFPYSCNRIDNVKVKVPGGKRYLLIVGSAKDLLAVIMEAGGCTETPEENMGPDAFYVEEAQATLAHLQELGLSELSERFLGMNPGPQIVAPIPPHNKRKSDFINLNFAKGNTNQVKTIIFCGGDRYKNSCVGMIRQRCKESNMSVRNEKA</sequence>
<evidence type="ECO:0000259" key="5">
    <source>
        <dbReference type="Pfam" id="PF19031"/>
    </source>
</evidence>
<evidence type="ECO:0000256" key="1">
    <source>
        <dbReference type="ARBA" id="ARBA00004496"/>
    </source>
</evidence>
<dbReference type="Pfam" id="PF19031">
    <property type="entry name" value="Intu_longin_1"/>
    <property type="match status" value="1"/>
</dbReference>
<evidence type="ECO:0000313" key="8">
    <source>
        <dbReference type="Proteomes" id="UP001162162"/>
    </source>
</evidence>
<proteinExistence type="predicted"/>
<feature type="region of interest" description="Disordered" evidence="4">
    <location>
        <begin position="82"/>
        <end position="109"/>
    </location>
</feature>
<feature type="compositionally biased region" description="Acidic residues" evidence="4">
    <location>
        <begin position="18"/>
        <end position="27"/>
    </location>
</feature>
<evidence type="ECO:0000256" key="2">
    <source>
        <dbReference type="ARBA" id="ARBA00022473"/>
    </source>
</evidence>
<comment type="caution">
    <text evidence="7">The sequence shown here is derived from an EMBL/GenBank/DDBJ whole genome shotgun (WGS) entry which is preliminary data.</text>
</comment>
<evidence type="ECO:0000256" key="4">
    <source>
        <dbReference type="SAM" id="MobiDB-lite"/>
    </source>
</evidence>
<dbReference type="InterPro" id="IPR039151">
    <property type="entry name" value="INTU"/>
</dbReference>
<dbReference type="GO" id="GO:0007399">
    <property type="term" value="P:nervous system development"/>
    <property type="evidence" value="ECO:0007669"/>
    <property type="project" value="TreeGrafter"/>
</dbReference>
<evidence type="ECO:0008006" key="9">
    <source>
        <dbReference type="Google" id="ProtNLM"/>
    </source>
</evidence>
<accession>A0AAV8XLX3</accession>
<protein>
    <recommendedName>
        <fullName evidence="9">Protein inturned</fullName>
    </recommendedName>
</protein>
<reference evidence="7" key="1">
    <citation type="journal article" date="2023" name="Insect Mol. Biol.">
        <title>Genome sequencing provides insights into the evolution of gene families encoding plant cell wall-degrading enzymes in longhorned beetles.</title>
        <authorList>
            <person name="Shin N.R."/>
            <person name="Okamura Y."/>
            <person name="Kirsch R."/>
            <person name="Pauchet Y."/>
        </authorList>
    </citation>
    <scope>NUCLEOTIDE SEQUENCE</scope>
    <source>
        <strain evidence="7">AMC_N1</strain>
    </source>
</reference>
<keyword evidence="3" id="KW-0963">Cytoplasm</keyword>
<dbReference type="GO" id="GO:0005929">
    <property type="term" value="C:cilium"/>
    <property type="evidence" value="ECO:0007669"/>
    <property type="project" value="TreeGrafter"/>
</dbReference>
<feature type="domain" description="CCZ1/INTU second Longin" evidence="6">
    <location>
        <begin position="479"/>
        <end position="593"/>
    </location>
</feature>
<evidence type="ECO:0000313" key="7">
    <source>
        <dbReference type="EMBL" id="KAJ8939447.1"/>
    </source>
</evidence>
<dbReference type="PANTHER" id="PTHR21082">
    <property type="entry name" value="PROTEIN INTURNED"/>
    <property type="match status" value="1"/>
</dbReference>
<evidence type="ECO:0000259" key="6">
    <source>
        <dbReference type="Pfam" id="PF19032"/>
    </source>
</evidence>
<feature type="compositionally biased region" description="Basic and acidic residues" evidence="4">
    <location>
        <begin position="89"/>
        <end position="102"/>
    </location>
</feature>
<dbReference type="GO" id="GO:0060271">
    <property type="term" value="P:cilium assembly"/>
    <property type="evidence" value="ECO:0007669"/>
    <property type="project" value="InterPro"/>
</dbReference>
<feature type="compositionally biased region" description="Low complexity" evidence="4">
    <location>
        <begin position="28"/>
        <end position="41"/>
    </location>
</feature>
<dbReference type="GO" id="GO:0005737">
    <property type="term" value="C:cytoplasm"/>
    <property type="evidence" value="ECO:0007669"/>
    <property type="project" value="UniProtKB-SubCell"/>
</dbReference>
<evidence type="ECO:0000256" key="3">
    <source>
        <dbReference type="ARBA" id="ARBA00022490"/>
    </source>
</evidence>
<dbReference type="EMBL" id="JAPWTK010000486">
    <property type="protein sequence ID" value="KAJ8939447.1"/>
    <property type="molecule type" value="Genomic_DNA"/>
</dbReference>
<dbReference type="PANTHER" id="PTHR21082:SF4">
    <property type="entry name" value="PROTEIN INTURNED"/>
    <property type="match status" value="1"/>
</dbReference>
<dbReference type="GO" id="GO:0016192">
    <property type="term" value="P:vesicle-mediated transport"/>
    <property type="evidence" value="ECO:0007669"/>
    <property type="project" value="InterPro"/>
</dbReference>
<dbReference type="Pfam" id="PF19032">
    <property type="entry name" value="Intu_longin_2"/>
    <property type="match status" value="1"/>
</dbReference>